<dbReference type="EMBL" id="SAYW01000005">
    <property type="protein sequence ID" value="RWU05622.1"/>
    <property type="molecule type" value="Genomic_DNA"/>
</dbReference>
<feature type="active site" description="Nucleophile" evidence="4">
    <location>
        <position position="38"/>
    </location>
</feature>
<dbReference type="RefSeq" id="WP_113648381.1">
    <property type="nucleotide sequence ID" value="NZ_QMHN01000005.1"/>
</dbReference>
<proteinExistence type="predicted"/>
<dbReference type="AlphaFoldDB" id="A0A3S3PT01"/>
<feature type="short sequence motif" description="DGA/G" evidence="4">
    <location>
        <begin position="149"/>
        <end position="151"/>
    </location>
</feature>
<feature type="short sequence motif" description="GXGXXG" evidence="4">
    <location>
        <begin position="9"/>
        <end position="14"/>
    </location>
</feature>
<dbReference type="GO" id="GO:0016042">
    <property type="term" value="P:lipid catabolic process"/>
    <property type="evidence" value="ECO:0007669"/>
    <property type="project" value="UniProtKB-UniRule"/>
</dbReference>
<keyword evidence="1 4" id="KW-0378">Hydrolase</keyword>
<dbReference type="PROSITE" id="PS51635">
    <property type="entry name" value="PNPLA"/>
    <property type="match status" value="1"/>
</dbReference>
<dbReference type="Pfam" id="PF01734">
    <property type="entry name" value="Patatin"/>
    <property type="match status" value="1"/>
</dbReference>
<sequence>MKIGIVLSGGGIRGIAHLGVLSALKKTGIKFDHIVGTSAGSIAGAFYAAGIDPEEAFNIFMRTRLIKFVRPAFGSLGLVNIEKTGDIFKEYLPAHIEDLKTPLTICTTNFSEGNVAYFSKGPLIRAIHASCCIPGVFKPIMIHDQMHVDGGVLNNFPVEPLLNNSDYIIGSTCNHLKPVDKIVGITRLMQRAGIMSINHDMERKSRFCNLMIEPKGMGEINTFDTRKAETIYWIAHEEALKTIRDSESFQQLLAAQRNPLIGFSNSSAAH</sequence>
<dbReference type="InterPro" id="IPR016035">
    <property type="entry name" value="Acyl_Trfase/lysoPLipase"/>
</dbReference>
<dbReference type="InterPro" id="IPR002641">
    <property type="entry name" value="PNPLA_dom"/>
</dbReference>
<dbReference type="SUPFAM" id="SSF52151">
    <property type="entry name" value="FabD/lysophospholipase-like"/>
    <property type="match status" value="1"/>
</dbReference>
<feature type="active site" description="Proton acceptor" evidence="4">
    <location>
        <position position="149"/>
    </location>
</feature>
<feature type="domain" description="PNPLA" evidence="5">
    <location>
        <begin position="5"/>
        <end position="162"/>
    </location>
</feature>
<evidence type="ECO:0000256" key="1">
    <source>
        <dbReference type="ARBA" id="ARBA00022801"/>
    </source>
</evidence>
<keyword evidence="2 4" id="KW-0442">Lipid degradation</keyword>
<dbReference type="GO" id="GO:0016787">
    <property type="term" value="F:hydrolase activity"/>
    <property type="evidence" value="ECO:0007669"/>
    <property type="project" value="UniProtKB-UniRule"/>
</dbReference>
<accession>A0A3S3PT01</accession>
<keyword evidence="7" id="KW-1185">Reference proteome</keyword>
<evidence type="ECO:0000256" key="3">
    <source>
        <dbReference type="ARBA" id="ARBA00023098"/>
    </source>
</evidence>
<evidence type="ECO:0000259" key="5">
    <source>
        <dbReference type="PROSITE" id="PS51635"/>
    </source>
</evidence>
<evidence type="ECO:0000313" key="7">
    <source>
        <dbReference type="Proteomes" id="UP000284120"/>
    </source>
</evidence>
<gene>
    <name evidence="6" type="ORF">DPV69_15880</name>
</gene>
<keyword evidence="3 4" id="KW-0443">Lipid metabolism</keyword>
<evidence type="ECO:0000313" key="6">
    <source>
        <dbReference type="EMBL" id="RWU05622.1"/>
    </source>
</evidence>
<dbReference type="OrthoDB" id="9770965at2"/>
<feature type="short sequence motif" description="GXSXG" evidence="4">
    <location>
        <begin position="36"/>
        <end position="40"/>
    </location>
</feature>
<dbReference type="Proteomes" id="UP000284120">
    <property type="component" value="Unassembled WGS sequence"/>
</dbReference>
<protein>
    <submittedName>
        <fullName evidence="6">Patatin</fullName>
    </submittedName>
</protein>
<name>A0A3S3PT01_9SPHI</name>
<dbReference type="Gene3D" id="3.40.1090.10">
    <property type="entry name" value="Cytosolic phospholipase A2 catalytic domain"/>
    <property type="match status" value="2"/>
</dbReference>
<evidence type="ECO:0000256" key="2">
    <source>
        <dbReference type="ARBA" id="ARBA00022963"/>
    </source>
</evidence>
<comment type="caution">
    <text evidence="6">The sequence shown here is derived from an EMBL/GenBank/DDBJ whole genome shotgun (WGS) entry which is preliminary data.</text>
</comment>
<organism evidence="6 7">
    <name type="scientific">Pedobacter chitinilyticus</name>
    <dbReference type="NCBI Taxonomy" id="2233776"/>
    <lineage>
        <taxon>Bacteria</taxon>
        <taxon>Pseudomonadati</taxon>
        <taxon>Bacteroidota</taxon>
        <taxon>Sphingobacteriia</taxon>
        <taxon>Sphingobacteriales</taxon>
        <taxon>Sphingobacteriaceae</taxon>
        <taxon>Pedobacter</taxon>
    </lineage>
</organism>
<dbReference type="PANTHER" id="PTHR14226:SF78">
    <property type="entry name" value="SLR0060 PROTEIN"/>
    <property type="match status" value="1"/>
</dbReference>
<dbReference type="InterPro" id="IPR050301">
    <property type="entry name" value="NTE"/>
</dbReference>
<evidence type="ECO:0000256" key="4">
    <source>
        <dbReference type="PROSITE-ProRule" id="PRU01161"/>
    </source>
</evidence>
<dbReference type="CDD" id="cd07205">
    <property type="entry name" value="Pat_PNPLA6_PNPLA7_NTE1_like"/>
    <property type="match status" value="1"/>
</dbReference>
<reference evidence="6 7" key="1">
    <citation type="submission" date="2018-06" db="EMBL/GenBank/DDBJ databases">
        <title>Pedobacter endophyticus sp. nov., an endophytic bacterium isolated from a leaf of Triticum aestivum.</title>
        <authorList>
            <person name="Zhang L."/>
        </authorList>
    </citation>
    <scope>NUCLEOTIDE SEQUENCE [LARGE SCALE GENOMIC DNA]</scope>
    <source>
        <strain evidence="6 7">CM134L-2</strain>
    </source>
</reference>
<dbReference type="PANTHER" id="PTHR14226">
    <property type="entry name" value="NEUROPATHY TARGET ESTERASE/SWISS CHEESE D.MELANOGASTER"/>
    <property type="match status" value="1"/>
</dbReference>